<dbReference type="InterPro" id="IPR001763">
    <property type="entry name" value="Rhodanese-like_dom"/>
</dbReference>
<dbReference type="Gene3D" id="3.40.250.10">
    <property type="entry name" value="Rhodanese-like domain"/>
    <property type="match status" value="1"/>
</dbReference>
<sequence>MTMTEGDTPPTDESVASTTPKELKERIDAGEDIFILDARSEGDFEEWRIDGETVDIVNYPYFELLDGVPADLRADLPDGQRITVLCAKGGSSEMVAEHLLNEGYDAEHLKRGMKGWARIYEYTELDAGDDVTVAQYQRPSSGCLAYLVVSDGEAAVIDPLRAFGDEYLQDVRTLGAELKYAMDTHIHADHISGIRTIADKTDATVVLPEMAVARGVEYDIPYETVEDIERLPVGDIEIEVIHTPGHTTGMTAYRVGDVLLTGDGLFTESVARPDLEDPEAAKDAARTLHESLTEKVLSLPNDTVIAPAHFSDTATPNDDGTYTAKLGNLAEHMDALTMGEDEFVEFIVSDMPPRPANYEDIISTNLGQQAPDEQEAFELELGPNNCAASGEALTN</sequence>
<accession>A0A1N7EU46</accession>
<protein>
    <submittedName>
        <fullName evidence="4">Glyoxylase, beta-lactamase superfamily II</fullName>
    </submittedName>
</protein>
<dbReference type="EMBL" id="FTNO01000007">
    <property type="protein sequence ID" value="SIR91620.1"/>
    <property type="molecule type" value="Genomic_DNA"/>
</dbReference>
<feature type="domain" description="Rhodanese" evidence="3">
    <location>
        <begin position="29"/>
        <end position="125"/>
    </location>
</feature>
<dbReference type="CDD" id="cd07724">
    <property type="entry name" value="POD-like_MBL-fold"/>
    <property type="match status" value="1"/>
</dbReference>
<proteinExistence type="predicted"/>
<dbReference type="Pfam" id="PF00581">
    <property type="entry name" value="Rhodanese"/>
    <property type="match status" value="1"/>
</dbReference>
<dbReference type="GO" id="GO:0070813">
    <property type="term" value="P:hydrogen sulfide metabolic process"/>
    <property type="evidence" value="ECO:0007669"/>
    <property type="project" value="TreeGrafter"/>
</dbReference>
<evidence type="ECO:0000313" key="4">
    <source>
        <dbReference type="EMBL" id="SIR91620.1"/>
    </source>
</evidence>
<organism evidence="4 5">
    <name type="scientific">Haladaptatus litoreus</name>
    <dbReference type="NCBI Taxonomy" id="553468"/>
    <lineage>
        <taxon>Archaea</taxon>
        <taxon>Methanobacteriati</taxon>
        <taxon>Methanobacteriota</taxon>
        <taxon>Stenosarchaea group</taxon>
        <taxon>Halobacteria</taxon>
        <taxon>Halobacteriales</taxon>
        <taxon>Haladaptataceae</taxon>
        <taxon>Haladaptatus</taxon>
    </lineage>
</organism>
<dbReference type="AlphaFoldDB" id="A0A1N7EU46"/>
<dbReference type="InterPro" id="IPR036873">
    <property type="entry name" value="Rhodanese-like_dom_sf"/>
</dbReference>
<dbReference type="Pfam" id="PF00753">
    <property type="entry name" value="Lactamase_B"/>
    <property type="match status" value="1"/>
</dbReference>
<dbReference type="InterPro" id="IPR001279">
    <property type="entry name" value="Metallo-B-lactamas"/>
</dbReference>
<feature type="region of interest" description="Disordered" evidence="2">
    <location>
        <begin position="1"/>
        <end position="23"/>
    </location>
</feature>
<dbReference type="GO" id="GO:0050313">
    <property type="term" value="F:sulfur dioxygenase activity"/>
    <property type="evidence" value="ECO:0007669"/>
    <property type="project" value="InterPro"/>
</dbReference>
<dbReference type="Proteomes" id="UP000186914">
    <property type="component" value="Unassembled WGS sequence"/>
</dbReference>
<keyword evidence="1" id="KW-0479">Metal-binding</keyword>
<dbReference type="SMART" id="SM00849">
    <property type="entry name" value="Lactamase_B"/>
    <property type="match status" value="1"/>
</dbReference>
<evidence type="ECO:0000256" key="1">
    <source>
        <dbReference type="ARBA" id="ARBA00022723"/>
    </source>
</evidence>
<dbReference type="InterPro" id="IPR036866">
    <property type="entry name" value="RibonucZ/Hydroxyglut_hydro"/>
</dbReference>
<dbReference type="PANTHER" id="PTHR43084">
    <property type="entry name" value="PERSULFIDE DIOXYGENASE ETHE1"/>
    <property type="match status" value="1"/>
</dbReference>
<evidence type="ECO:0000259" key="3">
    <source>
        <dbReference type="PROSITE" id="PS50206"/>
    </source>
</evidence>
<dbReference type="InterPro" id="IPR051682">
    <property type="entry name" value="Mito_Persulfide_Diox"/>
</dbReference>
<reference evidence="5" key="1">
    <citation type="submission" date="2017-01" db="EMBL/GenBank/DDBJ databases">
        <authorList>
            <person name="Varghese N."/>
            <person name="Submissions S."/>
        </authorList>
    </citation>
    <scope>NUCLEOTIDE SEQUENCE [LARGE SCALE GENOMIC DNA]</scope>
    <source>
        <strain evidence="5">CGMCC 1.7737</strain>
    </source>
</reference>
<evidence type="ECO:0000313" key="5">
    <source>
        <dbReference type="Proteomes" id="UP000186914"/>
    </source>
</evidence>
<keyword evidence="5" id="KW-1185">Reference proteome</keyword>
<dbReference type="GO" id="GO:0046872">
    <property type="term" value="F:metal ion binding"/>
    <property type="evidence" value="ECO:0007669"/>
    <property type="project" value="UniProtKB-KW"/>
</dbReference>
<dbReference type="SMART" id="SM00450">
    <property type="entry name" value="RHOD"/>
    <property type="match status" value="1"/>
</dbReference>
<gene>
    <name evidence="4" type="ORF">SAMN05421858_4500</name>
</gene>
<dbReference type="PANTHER" id="PTHR43084:SF1">
    <property type="entry name" value="PERSULFIDE DIOXYGENASE ETHE1, MITOCHONDRIAL"/>
    <property type="match status" value="1"/>
</dbReference>
<evidence type="ECO:0000256" key="2">
    <source>
        <dbReference type="SAM" id="MobiDB-lite"/>
    </source>
</evidence>
<dbReference type="Gene3D" id="3.60.15.10">
    <property type="entry name" value="Ribonuclease Z/Hydroxyacylglutathione hydrolase-like"/>
    <property type="match status" value="1"/>
</dbReference>
<dbReference type="SUPFAM" id="SSF56281">
    <property type="entry name" value="Metallo-hydrolase/oxidoreductase"/>
    <property type="match status" value="1"/>
</dbReference>
<dbReference type="PROSITE" id="PS50206">
    <property type="entry name" value="RHODANESE_3"/>
    <property type="match status" value="1"/>
</dbReference>
<dbReference type="GO" id="GO:0006749">
    <property type="term" value="P:glutathione metabolic process"/>
    <property type="evidence" value="ECO:0007669"/>
    <property type="project" value="InterPro"/>
</dbReference>
<dbReference type="InterPro" id="IPR044528">
    <property type="entry name" value="POD-like_MBL-fold"/>
</dbReference>
<dbReference type="SUPFAM" id="SSF52821">
    <property type="entry name" value="Rhodanese/Cell cycle control phosphatase"/>
    <property type="match status" value="1"/>
</dbReference>
<name>A0A1N7EU46_9EURY</name>